<evidence type="ECO:0000313" key="2">
    <source>
        <dbReference type="Proteomes" id="UP000215914"/>
    </source>
</evidence>
<sequence>MWLHFFTFESYGLYEVEQGGKVYLFDSFVGTVIILLINSDYVADQGDTIYLI</sequence>
<evidence type="ECO:0000313" key="1">
    <source>
        <dbReference type="EMBL" id="KAF5803882.1"/>
    </source>
</evidence>
<dbReference type="Gramene" id="mRNA:HanXRQr2_Chr06g0276571">
    <property type="protein sequence ID" value="CDS:HanXRQr2_Chr06g0276571.1"/>
    <property type="gene ID" value="HanXRQr2_Chr06g0276571"/>
</dbReference>
<name>A0A9K3IVT1_HELAN</name>
<keyword evidence="2" id="KW-1185">Reference proteome</keyword>
<organism evidence="1 2">
    <name type="scientific">Helianthus annuus</name>
    <name type="common">Common sunflower</name>
    <dbReference type="NCBI Taxonomy" id="4232"/>
    <lineage>
        <taxon>Eukaryota</taxon>
        <taxon>Viridiplantae</taxon>
        <taxon>Streptophyta</taxon>
        <taxon>Embryophyta</taxon>
        <taxon>Tracheophyta</taxon>
        <taxon>Spermatophyta</taxon>
        <taxon>Magnoliopsida</taxon>
        <taxon>eudicotyledons</taxon>
        <taxon>Gunneridae</taxon>
        <taxon>Pentapetalae</taxon>
        <taxon>asterids</taxon>
        <taxon>campanulids</taxon>
        <taxon>Asterales</taxon>
        <taxon>Asteraceae</taxon>
        <taxon>Asteroideae</taxon>
        <taxon>Heliantheae alliance</taxon>
        <taxon>Heliantheae</taxon>
        <taxon>Helianthus</taxon>
    </lineage>
</organism>
<accession>A0A9K3IVT1</accession>
<dbReference type="Proteomes" id="UP000215914">
    <property type="component" value="Unassembled WGS sequence"/>
</dbReference>
<reference evidence="1" key="2">
    <citation type="submission" date="2020-06" db="EMBL/GenBank/DDBJ databases">
        <title>Helianthus annuus Genome sequencing and assembly Release 2.</title>
        <authorList>
            <person name="Gouzy J."/>
            <person name="Langlade N."/>
            <person name="Munos S."/>
        </authorList>
    </citation>
    <scope>NUCLEOTIDE SEQUENCE</scope>
    <source>
        <tissue evidence="1">Leaves</tissue>
    </source>
</reference>
<gene>
    <name evidence="1" type="ORF">HanXRQr2_Chr06g0276571</name>
</gene>
<proteinExistence type="predicted"/>
<protein>
    <submittedName>
        <fullName evidence="1">Uncharacterized protein</fullName>
    </submittedName>
</protein>
<comment type="caution">
    <text evidence="1">The sequence shown here is derived from an EMBL/GenBank/DDBJ whole genome shotgun (WGS) entry which is preliminary data.</text>
</comment>
<reference evidence="1" key="1">
    <citation type="journal article" date="2017" name="Nature">
        <title>The sunflower genome provides insights into oil metabolism, flowering and Asterid evolution.</title>
        <authorList>
            <person name="Badouin H."/>
            <person name="Gouzy J."/>
            <person name="Grassa C.J."/>
            <person name="Murat F."/>
            <person name="Staton S.E."/>
            <person name="Cottret L."/>
            <person name="Lelandais-Briere C."/>
            <person name="Owens G.L."/>
            <person name="Carrere S."/>
            <person name="Mayjonade B."/>
            <person name="Legrand L."/>
            <person name="Gill N."/>
            <person name="Kane N.C."/>
            <person name="Bowers J.E."/>
            <person name="Hubner S."/>
            <person name="Bellec A."/>
            <person name="Berard A."/>
            <person name="Berges H."/>
            <person name="Blanchet N."/>
            <person name="Boniface M.C."/>
            <person name="Brunel D."/>
            <person name="Catrice O."/>
            <person name="Chaidir N."/>
            <person name="Claudel C."/>
            <person name="Donnadieu C."/>
            <person name="Faraut T."/>
            <person name="Fievet G."/>
            <person name="Helmstetter N."/>
            <person name="King M."/>
            <person name="Knapp S.J."/>
            <person name="Lai Z."/>
            <person name="Le Paslier M.C."/>
            <person name="Lippi Y."/>
            <person name="Lorenzon L."/>
            <person name="Mandel J.R."/>
            <person name="Marage G."/>
            <person name="Marchand G."/>
            <person name="Marquand E."/>
            <person name="Bret-Mestries E."/>
            <person name="Morien E."/>
            <person name="Nambeesan S."/>
            <person name="Nguyen T."/>
            <person name="Pegot-Espagnet P."/>
            <person name="Pouilly N."/>
            <person name="Raftis F."/>
            <person name="Sallet E."/>
            <person name="Schiex T."/>
            <person name="Thomas J."/>
            <person name="Vandecasteele C."/>
            <person name="Vares D."/>
            <person name="Vear F."/>
            <person name="Vautrin S."/>
            <person name="Crespi M."/>
            <person name="Mangin B."/>
            <person name="Burke J.M."/>
            <person name="Salse J."/>
            <person name="Munos S."/>
            <person name="Vincourt P."/>
            <person name="Rieseberg L.H."/>
            <person name="Langlade N.B."/>
        </authorList>
    </citation>
    <scope>NUCLEOTIDE SEQUENCE</scope>
    <source>
        <tissue evidence="1">Leaves</tissue>
    </source>
</reference>
<dbReference type="AlphaFoldDB" id="A0A9K3IVT1"/>
<dbReference type="EMBL" id="MNCJ02000321">
    <property type="protein sequence ID" value="KAF5803882.1"/>
    <property type="molecule type" value="Genomic_DNA"/>
</dbReference>